<feature type="transmembrane region" description="Helical" evidence="1">
    <location>
        <begin position="12"/>
        <end position="32"/>
    </location>
</feature>
<keyword evidence="3" id="KW-1185">Reference proteome</keyword>
<organism evidence="2 3">
    <name type="scientific">Anoxybacillus andreesenii</name>
    <dbReference type="NCBI Taxonomy" id="1325932"/>
    <lineage>
        <taxon>Bacteria</taxon>
        <taxon>Bacillati</taxon>
        <taxon>Bacillota</taxon>
        <taxon>Bacilli</taxon>
        <taxon>Bacillales</taxon>
        <taxon>Anoxybacillaceae</taxon>
        <taxon>Anoxybacillus</taxon>
    </lineage>
</organism>
<sequence length="110" mass="12900">MIESLLDFISLSAMYSIYGGLFLMFIHLLWIWKIEIQYISSNHTVSEETFFSIGFYKTPVNNHTNYIISWMIKCIRRKISSSSDEDGALFVSKSNSAYSQKYWRLSLNEC</sequence>
<evidence type="ECO:0000313" key="2">
    <source>
        <dbReference type="EMBL" id="MDQ0156677.1"/>
    </source>
</evidence>
<comment type="caution">
    <text evidence="2">The sequence shown here is derived from an EMBL/GenBank/DDBJ whole genome shotgun (WGS) entry which is preliminary data.</text>
</comment>
<protein>
    <submittedName>
        <fullName evidence="2">Uncharacterized protein</fullName>
    </submittedName>
</protein>
<proteinExistence type="predicted"/>
<keyword evidence="1" id="KW-0472">Membrane</keyword>
<keyword evidence="1" id="KW-0812">Transmembrane</keyword>
<gene>
    <name evidence="2" type="ORF">J2S07_002998</name>
</gene>
<reference evidence="2 3" key="1">
    <citation type="submission" date="2023-07" db="EMBL/GenBank/DDBJ databases">
        <title>Genomic Encyclopedia of Type Strains, Phase IV (KMG-IV): sequencing the most valuable type-strain genomes for metagenomic binning, comparative biology and taxonomic classification.</title>
        <authorList>
            <person name="Goeker M."/>
        </authorList>
    </citation>
    <scope>NUCLEOTIDE SEQUENCE [LARGE SCALE GENOMIC DNA]</scope>
    <source>
        <strain evidence="2 3">DSM 23948</strain>
    </source>
</reference>
<keyword evidence="1" id="KW-1133">Transmembrane helix</keyword>
<evidence type="ECO:0000313" key="3">
    <source>
        <dbReference type="Proteomes" id="UP001231362"/>
    </source>
</evidence>
<dbReference type="EMBL" id="JAUSTU010000014">
    <property type="protein sequence ID" value="MDQ0156677.1"/>
    <property type="molecule type" value="Genomic_DNA"/>
</dbReference>
<dbReference type="Proteomes" id="UP001231362">
    <property type="component" value="Unassembled WGS sequence"/>
</dbReference>
<accession>A0ABT9V6X5</accession>
<evidence type="ECO:0000256" key="1">
    <source>
        <dbReference type="SAM" id="Phobius"/>
    </source>
</evidence>
<name>A0ABT9V6X5_9BACL</name>